<comment type="caution">
    <text evidence="1">The sequence shown here is derived from an EMBL/GenBank/DDBJ whole genome shotgun (WGS) entry which is preliminary data.</text>
</comment>
<accession>A0ABP9EM67</accession>
<dbReference type="EMBL" id="BAABIS010000001">
    <property type="protein sequence ID" value="GAA4880577.1"/>
    <property type="molecule type" value="Genomic_DNA"/>
</dbReference>
<reference evidence="2" key="1">
    <citation type="journal article" date="2019" name="Int. J. Syst. Evol. Microbiol.">
        <title>The Global Catalogue of Microorganisms (GCM) 10K type strain sequencing project: providing services to taxonomists for standard genome sequencing and annotation.</title>
        <authorList>
            <consortium name="The Broad Institute Genomics Platform"/>
            <consortium name="The Broad Institute Genome Sequencing Center for Infectious Disease"/>
            <person name="Wu L."/>
            <person name="Ma J."/>
        </authorList>
    </citation>
    <scope>NUCLEOTIDE SEQUENCE [LARGE SCALE GENOMIC DNA]</scope>
    <source>
        <strain evidence="2">JCM 13006</strain>
    </source>
</reference>
<evidence type="ECO:0008006" key="3">
    <source>
        <dbReference type="Google" id="ProtNLM"/>
    </source>
</evidence>
<dbReference type="Proteomes" id="UP001501752">
    <property type="component" value="Unassembled WGS sequence"/>
</dbReference>
<sequence length="399" mass="43619">MIESFVPQAGRVDREGLAGVDPDRLARYVADASHPWWRRRPCVEALAGRVPERRVPALLGRVRDGRDTPEVRIALLELLADRAELLPWLQDPERERDSSYGLSEAYLLARGRLGDATAAGGLAVAAAQPWPRRREAGEAGLDALVARYGTAAVLDRLGTDAPEHRTARVRLRDRAGEDVTDALADPDRTVAFAAQERLTDLDRLRAYAAAAPTVEAALWAAYALHQRTEDADETRAIDAKLGRPRVEVPGLDEELRTPIVRTWAPWCERPSDPRWRIEAICAEPAEPVDVPAQLERATAALAAAGLDPAPPVEAGDHHGQGEGTYHVYPLAAGEVLVSTLGRFVTAEDDDHPARPALEAAGFRWIDGETGGVLVTDLAVYWFGSRVPLTVDTLLFHWQD</sequence>
<gene>
    <name evidence="1" type="ORF">GCM10023235_71060</name>
</gene>
<protein>
    <recommendedName>
        <fullName evidence="3">PBS lyase</fullName>
    </recommendedName>
</protein>
<organism evidence="1 2">
    <name type="scientific">Kitasatospora terrestris</name>
    <dbReference type="NCBI Taxonomy" id="258051"/>
    <lineage>
        <taxon>Bacteria</taxon>
        <taxon>Bacillati</taxon>
        <taxon>Actinomycetota</taxon>
        <taxon>Actinomycetes</taxon>
        <taxon>Kitasatosporales</taxon>
        <taxon>Streptomycetaceae</taxon>
        <taxon>Kitasatospora</taxon>
    </lineage>
</organism>
<name>A0ABP9EM67_9ACTN</name>
<proteinExistence type="predicted"/>
<keyword evidence="2" id="KW-1185">Reference proteome</keyword>
<evidence type="ECO:0000313" key="2">
    <source>
        <dbReference type="Proteomes" id="UP001501752"/>
    </source>
</evidence>
<evidence type="ECO:0000313" key="1">
    <source>
        <dbReference type="EMBL" id="GAA4880577.1"/>
    </source>
</evidence>